<name>A0ABN0WYB7_9ALTE</name>
<dbReference type="InterPro" id="IPR035965">
    <property type="entry name" value="PAS-like_dom_sf"/>
</dbReference>
<dbReference type="NCBIfam" id="TIGR00254">
    <property type="entry name" value="GGDEF"/>
    <property type="match status" value="1"/>
</dbReference>
<keyword evidence="4" id="KW-1185">Reference proteome</keyword>
<dbReference type="InterPro" id="IPR029787">
    <property type="entry name" value="Nucleotide_cyclase"/>
</dbReference>
<reference evidence="3 4" key="1">
    <citation type="journal article" date="2019" name="Int. J. Syst. Evol. Microbiol.">
        <title>The Global Catalogue of Microorganisms (GCM) 10K type strain sequencing project: providing services to taxonomists for standard genome sequencing and annotation.</title>
        <authorList>
            <consortium name="The Broad Institute Genomics Platform"/>
            <consortium name="The Broad Institute Genome Sequencing Center for Infectious Disease"/>
            <person name="Wu L."/>
            <person name="Ma J."/>
        </authorList>
    </citation>
    <scope>NUCLEOTIDE SEQUENCE [LARGE SCALE GENOMIC DNA]</scope>
    <source>
        <strain evidence="3 4">JCM 13378</strain>
    </source>
</reference>
<feature type="domain" description="GGDEF" evidence="2">
    <location>
        <begin position="309"/>
        <end position="434"/>
    </location>
</feature>
<dbReference type="Proteomes" id="UP001501757">
    <property type="component" value="Unassembled WGS sequence"/>
</dbReference>
<dbReference type="InterPro" id="IPR000014">
    <property type="entry name" value="PAS"/>
</dbReference>
<dbReference type="Gene3D" id="3.30.70.270">
    <property type="match status" value="1"/>
</dbReference>
<dbReference type="CDD" id="cd00130">
    <property type="entry name" value="PAS"/>
    <property type="match status" value="1"/>
</dbReference>
<dbReference type="InterPro" id="IPR003018">
    <property type="entry name" value="GAF"/>
</dbReference>
<organism evidence="3 4">
    <name type="scientific">Bowmanella denitrificans</name>
    <dbReference type="NCBI Taxonomy" id="366582"/>
    <lineage>
        <taxon>Bacteria</taxon>
        <taxon>Pseudomonadati</taxon>
        <taxon>Pseudomonadota</taxon>
        <taxon>Gammaproteobacteria</taxon>
        <taxon>Alteromonadales</taxon>
        <taxon>Alteromonadaceae</taxon>
        <taxon>Bowmanella</taxon>
    </lineage>
</organism>
<dbReference type="Pfam" id="PF00989">
    <property type="entry name" value="PAS"/>
    <property type="match status" value="1"/>
</dbReference>
<dbReference type="Gene3D" id="3.30.450.20">
    <property type="entry name" value="PAS domain"/>
    <property type="match status" value="1"/>
</dbReference>
<dbReference type="InterPro" id="IPR043128">
    <property type="entry name" value="Rev_trsase/Diguanyl_cyclase"/>
</dbReference>
<evidence type="ECO:0000259" key="1">
    <source>
        <dbReference type="PROSITE" id="PS50112"/>
    </source>
</evidence>
<dbReference type="Pfam" id="PF00990">
    <property type="entry name" value="GGDEF"/>
    <property type="match status" value="1"/>
</dbReference>
<dbReference type="SMART" id="SM00091">
    <property type="entry name" value="PAS"/>
    <property type="match status" value="1"/>
</dbReference>
<dbReference type="InterPro" id="IPR029016">
    <property type="entry name" value="GAF-like_dom_sf"/>
</dbReference>
<dbReference type="CDD" id="cd01949">
    <property type="entry name" value="GGDEF"/>
    <property type="match status" value="1"/>
</dbReference>
<dbReference type="SMART" id="SM00065">
    <property type="entry name" value="GAF"/>
    <property type="match status" value="1"/>
</dbReference>
<dbReference type="SUPFAM" id="SSF55781">
    <property type="entry name" value="GAF domain-like"/>
    <property type="match status" value="1"/>
</dbReference>
<evidence type="ECO:0000313" key="4">
    <source>
        <dbReference type="Proteomes" id="UP001501757"/>
    </source>
</evidence>
<dbReference type="Gene3D" id="3.30.450.40">
    <property type="match status" value="1"/>
</dbReference>
<dbReference type="RefSeq" id="WP_343843194.1">
    <property type="nucleotide sequence ID" value="NZ_BAAAEI010000006.1"/>
</dbReference>
<dbReference type="InterPro" id="IPR000160">
    <property type="entry name" value="GGDEF_dom"/>
</dbReference>
<evidence type="ECO:0000313" key="3">
    <source>
        <dbReference type="EMBL" id="GAA0350092.1"/>
    </source>
</evidence>
<dbReference type="PROSITE" id="PS50112">
    <property type="entry name" value="PAS"/>
    <property type="match status" value="1"/>
</dbReference>
<dbReference type="SMART" id="SM00267">
    <property type="entry name" value="GGDEF"/>
    <property type="match status" value="1"/>
</dbReference>
<comment type="caution">
    <text evidence="3">The sequence shown here is derived from an EMBL/GenBank/DDBJ whole genome shotgun (WGS) entry which is preliminary data.</text>
</comment>
<dbReference type="PROSITE" id="PS50887">
    <property type="entry name" value="GGDEF"/>
    <property type="match status" value="1"/>
</dbReference>
<evidence type="ECO:0000259" key="2">
    <source>
        <dbReference type="PROSITE" id="PS50887"/>
    </source>
</evidence>
<accession>A0ABN0WYB7</accession>
<dbReference type="NCBIfam" id="TIGR00229">
    <property type="entry name" value="sensory_box"/>
    <property type="match status" value="1"/>
</dbReference>
<feature type="domain" description="PAS" evidence="1">
    <location>
        <begin position="5"/>
        <end position="75"/>
    </location>
</feature>
<dbReference type="Pfam" id="PF01590">
    <property type="entry name" value="GAF"/>
    <property type="match status" value="1"/>
</dbReference>
<dbReference type="SUPFAM" id="SSF55785">
    <property type="entry name" value="PYP-like sensor domain (PAS domain)"/>
    <property type="match status" value="1"/>
</dbReference>
<dbReference type="InterPro" id="IPR013767">
    <property type="entry name" value="PAS_fold"/>
</dbReference>
<dbReference type="SUPFAM" id="SSF55073">
    <property type="entry name" value="Nucleotide cyclase"/>
    <property type="match status" value="1"/>
</dbReference>
<proteinExistence type="predicted"/>
<sequence>MTQHIQTLVSGIVDQLLDAVCVVDEQGRFLFLSAACEDILGYNQQELLGRPMLELVHPDDRQRTLDAAGEIMNGQPKRHFENRYIRKDGRVIDIMWSARWLEHERVRVAVARDITVIKRAERVKAAVYKITETAYGVQDLQSIYHSIHKVIAGLLEQCEFSLALLDTANHQLKLVYAGDEQGPQDASLLKLDPAVYQVVASGEPLGRHRQQQTGGSIPADCDWIALPLRAQGQVLGALIVSCHNHLLGRDEQQLLQFVCTQVAATIARKQAEEKLVYLASHDILTNLPNRMLFMDRFDMALKQASRAQSRLGLLFFDLDKFKQVNDAFGHDVGDMLLVETSRRLEQAVRSSDTVGRMGGDEFTLLLSFIKDQSDVELVVEKILEAMQTPFILGELQLHMSASIGMAIYPDHGDCKETLLRVADSRMYQAKKART</sequence>
<dbReference type="PANTHER" id="PTHR46663:SF3">
    <property type="entry name" value="SLL0267 PROTEIN"/>
    <property type="match status" value="1"/>
</dbReference>
<dbReference type="InterPro" id="IPR052163">
    <property type="entry name" value="DGC-Regulatory_Protein"/>
</dbReference>
<gene>
    <name evidence="3" type="ORF">GCM10009092_13110</name>
</gene>
<dbReference type="EMBL" id="BAAAEI010000006">
    <property type="protein sequence ID" value="GAA0350092.1"/>
    <property type="molecule type" value="Genomic_DNA"/>
</dbReference>
<protein>
    <submittedName>
        <fullName evidence="3">GGDEF domain-containing protein</fullName>
    </submittedName>
</protein>
<dbReference type="PANTHER" id="PTHR46663">
    <property type="entry name" value="DIGUANYLATE CYCLASE DGCT-RELATED"/>
    <property type="match status" value="1"/>
</dbReference>